<dbReference type="Pfam" id="PF13456">
    <property type="entry name" value="RVT_3"/>
    <property type="match status" value="1"/>
</dbReference>
<keyword evidence="3" id="KW-1185">Reference proteome</keyword>
<sequence>MQIHADSSILGNGVRSSSTAHEFATTDLPRSRLDLDGETAAGEIEMHRRLLKRDSTSAANALIKAIIDVLANPRQSNSVISSIVDDCRQLASQIPRVQFFHCFMEVNRCVDALAKVLP</sequence>
<accession>A0AAW2BB99</accession>
<dbReference type="AlphaFoldDB" id="A0AAW2BB99"/>
<organism evidence="2 3">
    <name type="scientific">Lithocarpus litseifolius</name>
    <dbReference type="NCBI Taxonomy" id="425828"/>
    <lineage>
        <taxon>Eukaryota</taxon>
        <taxon>Viridiplantae</taxon>
        <taxon>Streptophyta</taxon>
        <taxon>Embryophyta</taxon>
        <taxon>Tracheophyta</taxon>
        <taxon>Spermatophyta</taxon>
        <taxon>Magnoliopsida</taxon>
        <taxon>eudicotyledons</taxon>
        <taxon>Gunneridae</taxon>
        <taxon>Pentapetalae</taxon>
        <taxon>rosids</taxon>
        <taxon>fabids</taxon>
        <taxon>Fagales</taxon>
        <taxon>Fagaceae</taxon>
        <taxon>Lithocarpus</taxon>
    </lineage>
</organism>
<name>A0AAW2BB99_9ROSI</name>
<gene>
    <name evidence="2" type="ORF">SO802_032607</name>
</gene>
<dbReference type="Proteomes" id="UP001459277">
    <property type="component" value="Unassembled WGS sequence"/>
</dbReference>
<dbReference type="InterPro" id="IPR002156">
    <property type="entry name" value="RNaseH_domain"/>
</dbReference>
<feature type="domain" description="RNase H type-1" evidence="1">
    <location>
        <begin position="65"/>
        <end position="115"/>
    </location>
</feature>
<evidence type="ECO:0000313" key="3">
    <source>
        <dbReference type="Proteomes" id="UP001459277"/>
    </source>
</evidence>
<protein>
    <recommendedName>
        <fullName evidence="1">RNase H type-1 domain-containing protein</fullName>
    </recommendedName>
</protein>
<evidence type="ECO:0000259" key="1">
    <source>
        <dbReference type="Pfam" id="PF13456"/>
    </source>
</evidence>
<dbReference type="GO" id="GO:0004523">
    <property type="term" value="F:RNA-DNA hybrid ribonuclease activity"/>
    <property type="evidence" value="ECO:0007669"/>
    <property type="project" value="InterPro"/>
</dbReference>
<comment type="caution">
    <text evidence="2">The sequence shown here is derived from an EMBL/GenBank/DDBJ whole genome shotgun (WGS) entry which is preliminary data.</text>
</comment>
<dbReference type="GO" id="GO:0003676">
    <property type="term" value="F:nucleic acid binding"/>
    <property type="evidence" value="ECO:0007669"/>
    <property type="project" value="InterPro"/>
</dbReference>
<evidence type="ECO:0000313" key="2">
    <source>
        <dbReference type="EMBL" id="KAK9983082.1"/>
    </source>
</evidence>
<dbReference type="EMBL" id="JAZDWU010000012">
    <property type="protein sequence ID" value="KAK9983082.1"/>
    <property type="molecule type" value="Genomic_DNA"/>
</dbReference>
<proteinExistence type="predicted"/>
<reference evidence="2 3" key="1">
    <citation type="submission" date="2024-01" db="EMBL/GenBank/DDBJ databases">
        <title>A telomere-to-telomere, gap-free genome of sweet tea (Lithocarpus litseifolius).</title>
        <authorList>
            <person name="Zhou J."/>
        </authorList>
    </citation>
    <scope>NUCLEOTIDE SEQUENCE [LARGE SCALE GENOMIC DNA]</scope>
    <source>
        <strain evidence="2">Zhou-2022a</strain>
        <tissue evidence="2">Leaf</tissue>
    </source>
</reference>